<dbReference type="AlphaFoldDB" id="A0A839T3I2"/>
<name>A0A839T3I2_AZOMA</name>
<dbReference type="InterPro" id="IPR053145">
    <property type="entry name" value="AB_hydrolase_Est10"/>
</dbReference>
<dbReference type="PANTHER" id="PTHR43265:SF1">
    <property type="entry name" value="ESTERASE ESTD"/>
    <property type="match status" value="1"/>
</dbReference>
<dbReference type="GO" id="GO:0052689">
    <property type="term" value="F:carboxylic ester hydrolase activity"/>
    <property type="evidence" value="ECO:0007669"/>
    <property type="project" value="TreeGrafter"/>
</dbReference>
<dbReference type="InterPro" id="IPR000073">
    <property type="entry name" value="AB_hydrolase_1"/>
</dbReference>
<dbReference type="RefSeq" id="WP_183166580.1">
    <property type="nucleotide sequence ID" value="NZ_JACHXI010000008.1"/>
</dbReference>
<dbReference type="InterPro" id="IPR029058">
    <property type="entry name" value="AB_hydrolase_fold"/>
</dbReference>
<evidence type="ECO:0000313" key="4">
    <source>
        <dbReference type="Proteomes" id="UP000549250"/>
    </source>
</evidence>
<evidence type="ECO:0000259" key="2">
    <source>
        <dbReference type="Pfam" id="PF12697"/>
    </source>
</evidence>
<dbReference type="EMBL" id="JACHXI010000008">
    <property type="protein sequence ID" value="MBB3103658.1"/>
    <property type="molecule type" value="Genomic_DNA"/>
</dbReference>
<dbReference type="SUPFAM" id="SSF53474">
    <property type="entry name" value="alpha/beta-Hydrolases"/>
    <property type="match status" value="1"/>
</dbReference>
<evidence type="ECO:0000256" key="1">
    <source>
        <dbReference type="SAM" id="SignalP"/>
    </source>
</evidence>
<proteinExistence type="predicted"/>
<gene>
    <name evidence="3" type="ORF">FHR87_002054</name>
</gene>
<reference evidence="3 4" key="1">
    <citation type="submission" date="2020-08" db="EMBL/GenBank/DDBJ databases">
        <title>Genomic Encyclopedia of Type Strains, Phase III (KMG-III): the genomes of soil and plant-associated and newly described type strains.</title>
        <authorList>
            <person name="Whitman W."/>
        </authorList>
    </citation>
    <scope>NUCLEOTIDE SEQUENCE [LARGE SCALE GENOMIC DNA]</scope>
    <source>
        <strain evidence="3 4">CECT 4462</strain>
    </source>
</reference>
<sequence length="316" mass="34311">MRSFILLLVSLLMTFTVRATTLQQQIVKLDTDSGALYGTLLIPKVSEPPPVALLIAGSGPTNRDGNNSWARNDSLKLLAQALAQRGIASLRYDKRGVEASYDAGPDESRFTVEHFTQDAIEWGHQLKSSGRFSRLILIGHSEGALLASLAAESAGAEALVSIAGSGRPIDTLLLTQLQSKQLPPLVLAYSKWLIAELGAGRIHTDVPQPLMELFRPSVQPYLISLFRQDPALAFGQLKIPALIVQGRNDIQVSVEDAEALHRAKPDAELVLLEGMNHVLRIVPNNNIEQQLASYANPNLPLARGLPAAIADFIQRN</sequence>
<protein>
    <recommendedName>
        <fullName evidence="2">AB hydrolase-1 domain-containing protein</fullName>
    </recommendedName>
</protein>
<keyword evidence="1" id="KW-0732">Signal</keyword>
<dbReference type="PANTHER" id="PTHR43265">
    <property type="entry name" value="ESTERASE ESTD"/>
    <property type="match status" value="1"/>
</dbReference>
<dbReference type="Gene3D" id="3.40.50.1820">
    <property type="entry name" value="alpha/beta hydrolase"/>
    <property type="match status" value="1"/>
</dbReference>
<keyword evidence="4" id="KW-1185">Reference proteome</keyword>
<dbReference type="Proteomes" id="UP000549250">
    <property type="component" value="Unassembled WGS sequence"/>
</dbReference>
<dbReference type="Pfam" id="PF12697">
    <property type="entry name" value="Abhydrolase_6"/>
    <property type="match status" value="1"/>
</dbReference>
<comment type="caution">
    <text evidence="3">The sequence shown here is derived from an EMBL/GenBank/DDBJ whole genome shotgun (WGS) entry which is preliminary data.</text>
</comment>
<evidence type="ECO:0000313" key="3">
    <source>
        <dbReference type="EMBL" id="MBB3103658.1"/>
    </source>
</evidence>
<organism evidence="3 4">
    <name type="scientific">Azomonas macrocytogenes</name>
    <name type="common">Azotobacter macrocytogenes</name>
    <dbReference type="NCBI Taxonomy" id="69962"/>
    <lineage>
        <taxon>Bacteria</taxon>
        <taxon>Pseudomonadati</taxon>
        <taxon>Pseudomonadota</taxon>
        <taxon>Gammaproteobacteria</taxon>
        <taxon>Pseudomonadales</taxon>
        <taxon>Pseudomonadaceae</taxon>
        <taxon>Azomonas</taxon>
    </lineage>
</organism>
<accession>A0A839T3I2</accession>
<feature type="chain" id="PRO_5032497792" description="AB hydrolase-1 domain-containing protein" evidence="1">
    <location>
        <begin position="20"/>
        <end position="316"/>
    </location>
</feature>
<feature type="domain" description="AB hydrolase-1" evidence="2">
    <location>
        <begin position="54"/>
        <end position="279"/>
    </location>
</feature>
<feature type="signal peptide" evidence="1">
    <location>
        <begin position="1"/>
        <end position="19"/>
    </location>
</feature>